<feature type="transmembrane region" description="Helical" evidence="1">
    <location>
        <begin position="279"/>
        <end position="301"/>
    </location>
</feature>
<accession>A0A6P4ZIP7</accession>
<dbReference type="OrthoDB" id="10092611at2759"/>
<feature type="transmembrane region" description="Helical" evidence="1">
    <location>
        <begin position="161"/>
        <end position="182"/>
    </location>
</feature>
<protein>
    <submittedName>
        <fullName evidence="4">Uncharacterized protein LOC109482712</fullName>
    </submittedName>
</protein>
<proteinExistence type="predicted"/>
<dbReference type="RefSeq" id="XP_019641090.1">
    <property type="nucleotide sequence ID" value="XM_019785531.1"/>
</dbReference>
<evidence type="ECO:0000313" key="4">
    <source>
        <dbReference type="RefSeq" id="XP_019641090.1"/>
    </source>
</evidence>
<evidence type="ECO:0000256" key="1">
    <source>
        <dbReference type="SAM" id="Phobius"/>
    </source>
</evidence>
<dbReference type="PANTHER" id="PTHR22911">
    <property type="entry name" value="ACYL-MALONYL CONDENSING ENZYME-RELATED"/>
    <property type="match status" value="1"/>
</dbReference>
<feature type="transmembrane region" description="Helical" evidence="1">
    <location>
        <begin position="45"/>
        <end position="64"/>
    </location>
</feature>
<dbReference type="PANTHER" id="PTHR22911:SF137">
    <property type="entry name" value="SOLUTE CARRIER FAMILY 35 MEMBER G2-RELATED"/>
    <property type="match status" value="1"/>
</dbReference>
<feature type="transmembrane region" description="Helical" evidence="1">
    <location>
        <begin position="194"/>
        <end position="213"/>
    </location>
</feature>
<dbReference type="KEGG" id="bbel:109482712"/>
<feature type="transmembrane region" description="Helical" evidence="1">
    <location>
        <begin position="102"/>
        <end position="123"/>
    </location>
</feature>
<keyword evidence="1" id="KW-0812">Transmembrane</keyword>
<feature type="transmembrane region" description="Helical" evidence="1">
    <location>
        <begin position="130"/>
        <end position="149"/>
    </location>
</feature>
<keyword evidence="1" id="KW-0472">Membrane</keyword>
<name>A0A6P4ZIP7_BRABE</name>
<evidence type="ECO:0000313" key="3">
    <source>
        <dbReference type="Proteomes" id="UP000515135"/>
    </source>
</evidence>
<feature type="transmembrane region" description="Helical" evidence="1">
    <location>
        <begin position="225"/>
        <end position="246"/>
    </location>
</feature>
<organism evidence="3 4">
    <name type="scientific">Branchiostoma belcheri</name>
    <name type="common">Amphioxus</name>
    <dbReference type="NCBI Taxonomy" id="7741"/>
    <lineage>
        <taxon>Eukaryota</taxon>
        <taxon>Metazoa</taxon>
        <taxon>Chordata</taxon>
        <taxon>Cephalochordata</taxon>
        <taxon>Leptocardii</taxon>
        <taxon>Amphioxiformes</taxon>
        <taxon>Branchiostomatidae</taxon>
        <taxon>Branchiostoma</taxon>
    </lineage>
</organism>
<dbReference type="SUPFAM" id="SSF103481">
    <property type="entry name" value="Multidrug resistance efflux transporter EmrE"/>
    <property type="match status" value="1"/>
</dbReference>
<dbReference type="Pfam" id="PF00892">
    <property type="entry name" value="EamA"/>
    <property type="match status" value="1"/>
</dbReference>
<keyword evidence="1" id="KW-1133">Transmembrane helix</keyword>
<dbReference type="InterPro" id="IPR037185">
    <property type="entry name" value="EmrE-like"/>
</dbReference>
<dbReference type="AlphaFoldDB" id="A0A6P4ZIP7"/>
<sequence>MAAVSQDLKAAKGPLLNLLSTILMALSAEFMTLSHKGGIPGFQLLFLLSVTQFLTVIVFIPCVCPRLVGENLRQNGKLILMTVINVVSSTLMYLSFTYSSPGIEIGIIQGSAPLFTACFGFILLKETVTLVPCCGILISVIGVVLVGIGMGHEGSDSTQNLAISILLPLSAALTRAPGMVLFRAVLKDLSGITIMLYLSALGTVAQFILTYSLETPVWTMSAQTAGFVAGLGLTQALATLTLLGVLDVEKAAIAVAMGTLVVPITILLDYLFLTKVPGLLKWVGLSLVVLGTVVLSIYTWWKHRQEERHQNLLEELNFSPNPALQEDEN</sequence>
<gene>
    <name evidence="4" type="primary">LOC109482712</name>
</gene>
<feature type="transmembrane region" description="Helical" evidence="1">
    <location>
        <begin position="15"/>
        <end position="33"/>
    </location>
</feature>
<keyword evidence="3" id="KW-1185">Reference proteome</keyword>
<dbReference type="InterPro" id="IPR000620">
    <property type="entry name" value="EamA_dom"/>
</dbReference>
<reference evidence="4" key="1">
    <citation type="submission" date="2025-08" db="UniProtKB">
        <authorList>
            <consortium name="RefSeq"/>
        </authorList>
    </citation>
    <scope>IDENTIFICATION</scope>
    <source>
        <tissue evidence="4">Gonad</tissue>
    </source>
</reference>
<dbReference type="GO" id="GO:0016020">
    <property type="term" value="C:membrane"/>
    <property type="evidence" value="ECO:0007669"/>
    <property type="project" value="InterPro"/>
</dbReference>
<dbReference type="GeneID" id="109482712"/>
<feature type="transmembrane region" description="Helical" evidence="1">
    <location>
        <begin position="253"/>
        <end position="273"/>
    </location>
</feature>
<feature type="transmembrane region" description="Helical" evidence="1">
    <location>
        <begin position="76"/>
        <end position="96"/>
    </location>
</feature>
<dbReference type="Proteomes" id="UP000515135">
    <property type="component" value="Unplaced"/>
</dbReference>
<feature type="domain" description="EamA" evidence="2">
    <location>
        <begin position="13"/>
        <end position="146"/>
    </location>
</feature>
<evidence type="ECO:0000259" key="2">
    <source>
        <dbReference type="Pfam" id="PF00892"/>
    </source>
</evidence>